<reference evidence="2 3" key="1">
    <citation type="submission" date="2019-05" db="EMBL/GenBank/DDBJ databases">
        <title>Genomes sequences of two Nocardia cyriacigeorgica environmental isolates, type strains Nocardia asteroides ATCC 19247 and Nocardia cyriacigeorgica DSM 44484.</title>
        <authorList>
            <person name="Vautrin F."/>
            <person name="Bergeron E."/>
            <person name="Dubost A."/>
            <person name="Abrouk D."/>
            <person name="Rodriguez Nava V."/>
            <person name="Pujic P."/>
        </authorList>
    </citation>
    <scope>NUCLEOTIDE SEQUENCE [LARGE SCALE GENOMIC DNA]</scope>
    <source>
        <strain evidence="2 3">EML 446</strain>
    </source>
</reference>
<comment type="caution">
    <text evidence="2">The sequence shown here is derived from an EMBL/GenBank/DDBJ whole genome shotgun (WGS) entry which is preliminary data.</text>
</comment>
<protein>
    <submittedName>
        <fullName evidence="2">Uncharacterized protein</fullName>
    </submittedName>
</protein>
<evidence type="ECO:0000256" key="1">
    <source>
        <dbReference type="SAM" id="MobiDB-lite"/>
    </source>
</evidence>
<dbReference type="EMBL" id="VBUT01000006">
    <property type="protein sequence ID" value="TLF76749.1"/>
    <property type="molecule type" value="Genomic_DNA"/>
</dbReference>
<dbReference type="AlphaFoldDB" id="A0A5R8NM39"/>
<feature type="compositionally biased region" description="Gly residues" evidence="1">
    <location>
        <begin position="60"/>
        <end position="143"/>
    </location>
</feature>
<name>A0A5R8NM39_9NOCA</name>
<proteinExistence type="predicted"/>
<evidence type="ECO:0000313" key="3">
    <source>
        <dbReference type="Proteomes" id="UP000306378"/>
    </source>
</evidence>
<dbReference type="Proteomes" id="UP000306378">
    <property type="component" value="Unassembled WGS sequence"/>
</dbReference>
<gene>
    <name evidence="2" type="ORF">FEK34_17840</name>
</gene>
<sequence length="158" mass="14003">MTKGINPDSELTQCEYDGYIGAEHQPPVDENDPDGGWLLITPDEPLVLRTGPNPCKTEETGGGTGGGGEGGSGGSGEGGTGGSGEGGSGGGESGGSGEGGSGGGESGGSGGGESGGSGEGGAGGAGEGESGGSGAGGTGGSGAGVTETPESGDGAAAP</sequence>
<feature type="region of interest" description="Disordered" evidence="1">
    <location>
        <begin position="1"/>
        <end position="158"/>
    </location>
</feature>
<evidence type="ECO:0000313" key="2">
    <source>
        <dbReference type="EMBL" id="TLF76749.1"/>
    </source>
</evidence>
<organism evidence="2 3">
    <name type="scientific">Nocardia cyriacigeorgica</name>
    <dbReference type="NCBI Taxonomy" id="135487"/>
    <lineage>
        <taxon>Bacteria</taxon>
        <taxon>Bacillati</taxon>
        <taxon>Actinomycetota</taxon>
        <taxon>Actinomycetes</taxon>
        <taxon>Mycobacteriales</taxon>
        <taxon>Nocardiaceae</taxon>
        <taxon>Nocardia</taxon>
    </lineage>
</organism>
<accession>A0A5R8NM39</accession>